<evidence type="ECO:0000313" key="1">
    <source>
        <dbReference type="EMBL" id="KKL49287.1"/>
    </source>
</evidence>
<proteinExistence type="predicted"/>
<protein>
    <submittedName>
        <fullName evidence="1">Uncharacterized protein</fullName>
    </submittedName>
</protein>
<dbReference type="EMBL" id="LAZR01033010">
    <property type="protein sequence ID" value="KKL49287.1"/>
    <property type="molecule type" value="Genomic_DNA"/>
</dbReference>
<sequence length="140" mass="17201">MKFKVNESECECSNCQDCQDIDRFIQVWLKNDEHMLSKPYILRRIWNQLLDIRLGKKNNIADLLRKGGERRSELMELLRKYRKEEILEETIELTEYEVEELKEMLVSWEGLTLQELEWGIDRIRKTSYSRRLKEFEKYYE</sequence>
<dbReference type="AlphaFoldDB" id="A0A0F9FDV5"/>
<name>A0A0F9FDV5_9ZZZZ</name>
<organism evidence="1">
    <name type="scientific">marine sediment metagenome</name>
    <dbReference type="NCBI Taxonomy" id="412755"/>
    <lineage>
        <taxon>unclassified sequences</taxon>
        <taxon>metagenomes</taxon>
        <taxon>ecological metagenomes</taxon>
    </lineage>
</organism>
<reference evidence="1" key="1">
    <citation type="journal article" date="2015" name="Nature">
        <title>Complex archaea that bridge the gap between prokaryotes and eukaryotes.</title>
        <authorList>
            <person name="Spang A."/>
            <person name="Saw J.H."/>
            <person name="Jorgensen S.L."/>
            <person name="Zaremba-Niedzwiedzka K."/>
            <person name="Martijn J."/>
            <person name="Lind A.E."/>
            <person name="van Eijk R."/>
            <person name="Schleper C."/>
            <person name="Guy L."/>
            <person name="Ettema T.J."/>
        </authorList>
    </citation>
    <scope>NUCLEOTIDE SEQUENCE</scope>
</reference>
<gene>
    <name evidence="1" type="ORF">LCGC14_2317020</name>
</gene>
<comment type="caution">
    <text evidence="1">The sequence shown here is derived from an EMBL/GenBank/DDBJ whole genome shotgun (WGS) entry which is preliminary data.</text>
</comment>
<accession>A0A0F9FDV5</accession>